<proteinExistence type="predicted"/>
<keyword evidence="1" id="KW-0472">Membrane</keyword>
<keyword evidence="1" id="KW-0812">Transmembrane</keyword>
<feature type="transmembrane region" description="Helical" evidence="1">
    <location>
        <begin position="82"/>
        <end position="115"/>
    </location>
</feature>
<comment type="caution">
    <text evidence="2">The sequence shown here is derived from an EMBL/GenBank/DDBJ whole genome shotgun (WGS) entry which is preliminary data.</text>
</comment>
<dbReference type="EMBL" id="JAMQGM010000049">
    <property type="protein sequence ID" value="MCM2580043.1"/>
    <property type="molecule type" value="Genomic_DNA"/>
</dbReference>
<organism evidence="2 3">
    <name type="scientific">Streptomyces meridianus</name>
    <dbReference type="NCBI Taxonomy" id="2938945"/>
    <lineage>
        <taxon>Bacteria</taxon>
        <taxon>Bacillati</taxon>
        <taxon>Actinomycetota</taxon>
        <taxon>Actinomycetes</taxon>
        <taxon>Kitasatosporales</taxon>
        <taxon>Streptomycetaceae</taxon>
        <taxon>Streptomyces</taxon>
    </lineage>
</organism>
<evidence type="ECO:0000256" key="1">
    <source>
        <dbReference type="SAM" id="Phobius"/>
    </source>
</evidence>
<name>A0ABT0XBY9_9ACTN</name>
<dbReference type="Proteomes" id="UP001167160">
    <property type="component" value="Unassembled WGS sequence"/>
</dbReference>
<reference evidence="2" key="1">
    <citation type="journal article" date="2023" name="Int. J. Syst. Evol. Microbiol.">
        <title>Streptomyces meridianus sp. nov. isolated from brackish water of the Tagus estuary in Alcochete, Portugal.</title>
        <authorList>
            <person name="Santos J.D.N."/>
            <person name="Klimek D."/>
            <person name="Calusinska M."/>
            <person name="Lobo Da Cunha A."/>
            <person name="Catita J."/>
            <person name="Goncalves H."/>
            <person name="Gonzalez I."/>
            <person name="Reyes F."/>
            <person name="Lage O.M."/>
        </authorList>
    </citation>
    <scope>NUCLEOTIDE SEQUENCE</scope>
    <source>
        <strain evidence="2">MTZ3.1</strain>
    </source>
</reference>
<sequence>MRTPTRWRHLVLGLGFLGLAGVRAAQDASVWALVFVLAAGANAWLAVHEAPRAAGDDTSPSRPDRAQLARSLEGFRTSARQWQVLGAVGVAVGGGLLFLEPWLAVFAAAAALFALRRAHRAGRSATTLRRAQYAHR</sequence>
<keyword evidence="3" id="KW-1185">Reference proteome</keyword>
<evidence type="ECO:0000313" key="3">
    <source>
        <dbReference type="Proteomes" id="UP001167160"/>
    </source>
</evidence>
<accession>A0ABT0XBY9</accession>
<evidence type="ECO:0008006" key="4">
    <source>
        <dbReference type="Google" id="ProtNLM"/>
    </source>
</evidence>
<protein>
    <recommendedName>
        <fullName evidence="4">Transmembrane protein</fullName>
    </recommendedName>
</protein>
<gene>
    <name evidence="2" type="ORF">M1E25_22290</name>
</gene>
<dbReference type="RefSeq" id="WP_251418499.1">
    <property type="nucleotide sequence ID" value="NZ_JAMQGM010000049.1"/>
</dbReference>
<keyword evidence="1" id="KW-1133">Transmembrane helix</keyword>
<evidence type="ECO:0000313" key="2">
    <source>
        <dbReference type="EMBL" id="MCM2580043.1"/>
    </source>
</evidence>